<evidence type="ECO:0000256" key="3">
    <source>
        <dbReference type="ARBA" id="ARBA00022837"/>
    </source>
</evidence>
<evidence type="ECO:0000256" key="2">
    <source>
        <dbReference type="ARBA" id="ARBA00022801"/>
    </source>
</evidence>
<dbReference type="EMBL" id="HBHK01004439">
    <property type="protein sequence ID" value="CAD9669004.1"/>
    <property type="molecule type" value="Transcribed_RNA"/>
</dbReference>
<dbReference type="GO" id="GO:0016791">
    <property type="term" value="F:phosphatase activity"/>
    <property type="evidence" value="ECO:0007669"/>
    <property type="project" value="TreeGrafter"/>
</dbReference>
<protein>
    <recommendedName>
        <fullName evidence="4">EF-hand domain-containing protein</fullName>
    </recommendedName>
</protein>
<reference evidence="5" key="1">
    <citation type="submission" date="2021-01" db="EMBL/GenBank/DDBJ databases">
        <authorList>
            <person name="Corre E."/>
            <person name="Pelletier E."/>
            <person name="Niang G."/>
            <person name="Scheremetjew M."/>
            <person name="Finn R."/>
            <person name="Kale V."/>
            <person name="Holt S."/>
            <person name="Cochrane G."/>
            <person name="Meng A."/>
            <person name="Brown T."/>
            <person name="Cohen L."/>
        </authorList>
    </citation>
    <scope>NUCLEOTIDE SEQUENCE</scope>
    <source>
        <strain evidence="5">NY070348D</strain>
    </source>
</reference>
<comment type="similarity">
    <text evidence="1">Belongs to the histidine acid phosphatase family.</text>
</comment>
<gene>
    <name evidence="5" type="ORF">QSP1433_LOCUS2664</name>
</gene>
<dbReference type="CDD" id="cd07061">
    <property type="entry name" value="HP_HAP_like"/>
    <property type="match status" value="1"/>
</dbReference>
<name>A0A7S2REZ2_9STRA</name>
<dbReference type="SUPFAM" id="SSF47473">
    <property type="entry name" value="EF-hand"/>
    <property type="match status" value="1"/>
</dbReference>
<evidence type="ECO:0000313" key="5">
    <source>
        <dbReference type="EMBL" id="CAD9669004.1"/>
    </source>
</evidence>
<dbReference type="InterPro" id="IPR050645">
    <property type="entry name" value="Histidine_acid_phosphatase"/>
</dbReference>
<feature type="domain" description="EF-hand" evidence="4">
    <location>
        <begin position="325"/>
        <end position="360"/>
    </location>
</feature>
<dbReference type="PROSITE" id="PS00018">
    <property type="entry name" value="EF_HAND_1"/>
    <property type="match status" value="1"/>
</dbReference>
<dbReference type="InterPro" id="IPR002048">
    <property type="entry name" value="EF_hand_dom"/>
</dbReference>
<evidence type="ECO:0000259" key="4">
    <source>
        <dbReference type="PROSITE" id="PS50222"/>
    </source>
</evidence>
<dbReference type="CDD" id="cd00051">
    <property type="entry name" value="EFh"/>
    <property type="match status" value="1"/>
</dbReference>
<dbReference type="InterPro" id="IPR011992">
    <property type="entry name" value="EF-hand-dom_pair"/>
</dbReference>
<keyword evidence="3" id="KW-0106">Calcium</keyword>
<dbReference type="Gene3D" id="3.40.50.1240">
    <property type="entry name" value="Phosphoglycerate mutase-like"/>
    <property type="match status" value="1"/>
</dbReference>
<dbReference type="InterPro" id="IPR018247">
    <property type="entry name" value="EF_Hand_1_Ca_BS"/>
</dbReference>
<dbReference type="InterPro" id="IPR029033">
    <property type="entry name" value="His_PPase_superfam"/>
</dbReference>
<keyword evidence="2" id="KW-0378">Hydrolase</keyword>
<dbReference type="PANTHER" id="PTHR11567:SF110">
    <property type="entry name" value="2-PHOSPHOXYLOSE PHOSPHATASE 1"/>
    <property type="match status" value="1"/>
</dbReference>
<proteinExistence type="inferred from homology"/>
<accession>A0A7S2REZ2</accession>
<dbReference type="InterPro" id="IPR000560">
    <property type="entry name" value="His_Pase_clade-2"/>
</dbReference>
<organism evidence="5">
    <name type="scientific">Mucochytrium quahogii</name>
    <dbReference type="NCBI Taxonomy" id="96639"/>
    <lineage>
        <taxon>Eukaryota</taxon>
        <taxon>Sar</taxon>
        <taxon>Stramenopiles</taxon>
        <taxon>Bigyra</taxon>
        <taxon>Labyrinthulomycetes</taxon>
        <taxon>Thraustochytrida</taxon>
        <taxon>Thraustochytriidae</taxon>
        <taxon>Mucochytrium</taxon>
    </lineage>
</organism>
<evidence type="ECO:0000256" key="1">
    <source>
        <dbReference type="ARBA" id="ARBA00005375"/>
    </source>
</evidence>
<dbReference type="SUPFAM" id="SSF53254">
    <property type="entry name" value="Phosphoglycerate mutase-like"/>
    <property type="match status" value="1"/>
</dbReference>
<dbReference type="Pfam" id="PF00328">
    <property type="entry name" value="His_Phos_2"/>
    <property type="match status" value="1"/>
</dbReference>
<dbReference type="Pfam" id="PF13833">
    <property type="entry name" value="EF-hand_8"/>
    <property type="match status" value="1"/>
</dbReference>
<dbReference type="PROSITE" id="PS50222">
    <property type="entry name" value="EF_HAND_2"/>
    <property type="match status" value="1"/>
</dbReference>
<dbReference type="PANTHER" id="PTHR11567">
    <property type="entry name" value="ACID PHOSPHATASE-RELATED"/>
    <property type="match status" value="1"/>
</dbReference>
<dbReference type="Gene3D" id="1.10.238.10">
    <property type="entry name" value="EF-hand"/>
    <property type="match status" value="1"/>
</dbReference>
<dbReference type="AlphaFoldDB" id="A0A7S2REZ2"/>
<dbReference type="GO" id="GO:0005509">
    <property type="term" value="F:calcium ion binding"/>
    <property type="evidence" value="ECO:0007669"/>
    <property type="project" value="InterPro"/>
</dbReference>
<sequence length="548" mass="62228">MVGKMVGNAGISFRRYHSRKRRFALERTSVLFRHGDRTPTFNCMEPNVIAAAQEAAAWAKTLPTQKFQDMLNRLFPVLTKHNLTRDERMGIFGSLTQLGVFQCFRLGRVLAGRYYRLGLLKPRELPGDRVQVFSSNFKRTQQSAQSVLLGLFPRKGQHHGQEMVPVVVPENDEVLNIWGRCEELNKLIGEFVNTNPIFKEIGKLPKVVNTKDVLCSTIPVYRNFLRDFKWSQVVDHFHCRGARASSRYCFGKNYHPDKELETLIGSEVDTSKPEKVEVVEPPLDGVAAFTDTDKVKEMFHNLNDSDSLSTEELKQLLGVLGVAAPSSKDVNTFLDALDLDGDGQVDLEEFARFMVSSTTAHDEYGDTQRLTNWHQHAYIAEQVLCWQFDRMFSQPDILYYANRGVLKMMIDPLVAKHESGPVITLLGGHDVTVMPLLYALGRWQNRFKTDEDLANWAGYVCSLAFEIYRDTDSTKSDLFMKVLDYHGVKTPLENKEQEWDCPPSNVALKAIDLSHISKDCVIDEDGDCLVPLADFTKWLSSELTSESL</sequence>